<evidence type="ECO:0000313" key="1">
    <source>
        <dbReference type="EMBL" id="WLP85272.1"/>
    </source>
</evidence>
<keyword evidence="2" id="KW-1185">Reference proteome</keyword>
<evidence type="ECO:0000313" key="2">
    <source>
        <dbReference type="Proteomes" id="UP001237011"/>
    </source>
</evidence>
<gene>
    <name evidence="1" type="ORF">Q8852_03035</name>
</gene>
<protein>
    <submittedName>
        <fullName evidence="1">Uncharacterized protein</fullName>
    </submittedName>
</protein>
<proteinExistence type="predicted"/>
<organism evidence="1 2">
    <name type="scientific">Mycoplasma seminis</name>
    <dbReference type="NCBI Taxonomy" id="512749"/>
    <lineage>
        <taxon>Bacteria</taxon>
        <taxon>Bacillati</taxon>
        <taxon>Mycoplasmatota</taxon>
        <taxon>Mollicutes</taxon>
        <taxon>Mycoplasmataceae</taxon>
        <taxon>Mycoplasma</taxon>
    </lineage>
</organism>
<dbReference type="RefSeq" id="WP_305937708.1">
    <property type="nucleotide sequence ID" value="NZ_CP132191.1"/>
</dbReference>
<accession>A0ABY9H9R5</accession>
<sequence length="137" mass="16770">MNLENSSRNAVLKKQFCFWALEQLAQQEYKKTYYHIKIFKVNKDVQVIQLSFKNVDKNKFSFFLVSRKRDDKWENDAWINSGETFVFCNDFTFKSDFIQKASGGYLRTKLKEFWIDFFRYYYEDFNLERVDGFLKVY</sequence>
<dbReference type="EMBL" id="CP132191">
    <property type="protein sequence ID" value="WLP85272.1"/>
    <property type="molecule type" value="Genomic_DNA"/>
</dbReference>
<dbReference type="Proteomes" id="UP001237011">
    <property type="component" value="Chromosome"/>
</dbReference>
<name>A0ABY9H9R5_9MOLU</name>
<reference evidence="1" key="1">
    <citation type="submission" date="2023-08" db="EMBL/GenBank/DDBJ databases">
        <title>Complete genome sequence of Mycoplasma seminis 2200.</title>
        <authorList>
            <person name="Spergser J."/>
        </authorList>
    </citation>
    <scope>NUCLEOTIDE SEQUENCE [LARGE SCALE GENOMIC DNA]</scope>
    <source>
        <strain evidence="1">2200</strain>
    </source>
</reference>